<evidence type="ECO:0000313" key="1">
    <source>
        <dbReference type="EMBL" id="KAJ9601537.1"/>
    </source>
</evidence>
<gene>
    <name evidence="1" type="ORF">L9F63_000280</name>
</gene>
<dbReference type="SUPFAM" id="SSF109604">
    <property type="entry name" value="HD-domain/PDEase-like"/>
    <property type="match status" value="1"/>
</dbReference>
<dbReference type="PANTHER" id="PTHR21174:SF0">
    <property type="entry name" value="HD PHOSPHOHYDROLASE FAMILY PROTEIN-RELATED"/>
    <property type="match status" value="1"/>
</dbReference>
<proteinExistence type="predicted"/>
<keyword evidence="2" id="KW-1185">Reference proteome</keyword>
<accession>A0AAD8ALY0</accession>
<protein>
    <submittedName>
        <fullName evidence="1">Uncharacterized protein</fullName>
    </submittedName>
</protein>
<dbReference type="InterPro" id="IPR009218">
    <property type="entry name" value="HD_phosphohydro"/>
</dbReference>
<dbReference type="Proteomes" id="UP001233999">
    <property type="component" value="Unassembled WGS sequence"/>
</dbReference>
<name>A0AAD8ALY0_DIPPU</name>
<reference evidence="1" key="1">
    <citation type="journal article" date="2023" name="IScience">
        <title>Live-bearing cockroach genome reveals convergent evolutionary mechanisms linked to viviparity in insects and beyond.</title>
        <authorList>
            <person name="Fouks B."/>
            <person name="Harrison M.C."/>
            <person name="Mikhailova A.A."/>
            <person name="Marchal E."/>
            <person name="English S."/>
            <person name="Carruthers M."/>
            <person name="Jennings E.C."/>
            <person name="Chiamaka E.L."/>
            <person name="Frigard R.A."/>
            <person name="Pippel M."/>
            <person name="Attardo G.M."/>
            <person name="Benoit J.B."/>
            <person name="Bornberg-Bauer E."/>
            <person name="Tobe S.S."/>
        </authorList>
    </citation>
    <scope>NUCLEOTIDE SEQUENCE</scope>
    <source>
        <strain evidence="1">Stay&amp;Tobe</strain>
    </source>
</reference>
<dbReference type="AlphaFoldDB" id="A0AAD8ALY0"/>
<dbReference type="EMBL" id="JASPKZ010000012">
    <property type="protein sequence ID" value="KAJ9601537.1"/>
    <property type="molecule type" value="Genomic_DNA"/>
</dbReference>
<dbReference type="PIRSF" id="PIRSF035170">
    <property type="entry name" value="HD_phosphohydro"/>
    <property type="match status" value="1"/>
</dbReference>
<sequence>MSDTLEKQWNEATKDFSKSVADEWWTKILKKYSEDGRNYHNIQHLEEKLEHLNSVKQVLKNPDAVVLAIIFHYYEYDPKAVDCVEKNCEHFNKFADESGIPKESELHSTVLELLQAATTHSTDAHKTDGQYGSNDLHFFLDIDMAVLGSEPEHYLDHIAKVQQEYAFLPETIYNNLRLKVLQSFLQIPNIFATKEFRDKFESQARTNIQKEVEKLKH</sequence>
<dbReference type="PANTHER" id="PTHR21174">
    <property type="match status" value="1"/>
</dbReference>
<reference evidence="1" key="2">
    <citation type="submission" date="2023-05" db="EMBL/GenBank/DDBJ databases">
        <authorList>
            <person name="Fouks B."/>
        </authorList>
    </citation>
    <scope>NUCLEOTIDE SEQUENCE</scope>
    <source>
        <strain evidence="1">Stay&amp;Tobe</strain>
        <tissue evidence="1">Testes</tissue>
    </source>
</reference>
<organism evidence="1 2">
    <name type="scientific">Diploptera punctata</name>
    <name type="common">Pacific beetle cockroach</name>
    <dbReference type="NCBI Taxonomy" id="6984"/>
    <lineage>
        <taxon>Eukaryota</taxon>
        <taxon>Metazoa</taxon>
        <taxon>Ecdysozoa</taxon>
        <taxon>Arthropoda</taxon>
        <taxon>Hexapoda</taxon>
        <taxon>Insecta</taxon>
        <taxon>Pterygota</taxon>
        <taxon>Neoptera</taxon>
        <taxon>Polyneoptera</taxon>
        <taxon>Dictyoptera</taxon>
        <taxon>Blattodea</taxon>
        <taxon>Blaberoidea</taxon>
        <taxon>Blaberidae</taxon>
        <taxon>Diplopterinae</taxon>
        <taxon>Diploptera</taxon>
    </lineage>
</organism>
<comment type="caution">
    <text evidence="1">The sequence shown here is derived from an EMBL/GenBank/DDBJ whole genome shotgun (WGS) entry which is preliminary data.</text>
</comment>
<evidence type="ECO:0000313" key="2">
    <source>
        <dbReference type="Proteomes" id="UP001233999"/>
    </source>
</evidence>